<dbReference type="KEGG" id="nta:107759564"/>
<protein>
    <recommendedName>
        <fullName evidence="1">Reverse transcriptase zinc-binding domain-containing protein</fullName>
    </recommendedName>
</protein>
<dbReference type="InterPro" id="IPR026960">
    <property type="entry name" value="RVT-Znf"/>
</dbReference>
<dbReference type="Pfam" id="PF13966">
    <property type="entry name" value="zf-RVT"/>
    <property type="match status" value="1"/>
</dbReference>
<gene>
    <name evidence="2" type="primary">LOC107759564</name>
</gene>
<feature type="domain" description="Reverse transcriptase zinc-binding" evidence="1">
    <location>
        <begin position="5"/>
        <end position="68"/>
    </location>
</feature>
<organism evidence="2">
    <name type="scientific">Nicotiana tabacum</name>
    <name type="common">Common tobacco</name>
    <dbReference type="NCBI Taxonomy" id="4097"/>
    <lineage>
        <taxon>Eukaryota</taxon>
        <taxon>Viridiplantae</taxon>
        <taxon>Streptophyta</taxon>
        <taxon>Embryophyta</taxon>
        <taxon>Tracheophyta</taxon>
        <taxon>Spermatophyta</taxon>
        <taxon>Magnoliopsida</taxon>
        <taxon>eudicotyledons</taxon>
        <taxon>Gunneridae</taxon>
        <taxon>Pentapetalae</taxon>
        <taxon>asterids</taxon>
        <taxon>lamiids</taxon>
        <taxon>Solanales</taxon>
        <taxon>Solanaceae</taxon>
        <taxon>Nicotianoideae</taxon>
        <taxon>Nicotianeae</taxon>
        <taxon>Nicotiana</taxon>
    </lineage>
</organism>
<dbReference type="RefSeq" id="XP_016433017.1">
    <property type="nucleotide sequence ID" value="XM_016577531.1"/>
</dbReference>
<dbReference type="AlphaFoldDB" id="A0A1S3WZF5"/>
<dbReference type="PANTHER" id="PTHR47723">
    <property type="entry name" value="OS05G0353850 PROTEIN"/>
    <property type="match status" value="1"/>
</dbReference>
<proteinExistence type="predicted"/>
<sequence length="240" mass="27562">MDIRIWHKSVPFKMAFLTWRAIHDRLSTGERVSRMGISLVERCYCCRSPTPETTEYLFCLGTFAKTIWSNFCAPFGISCRDTHLLQLLHSWWNLRVLNIVASFIAKILPQIIMWELWRSRCASKYGSELPSIPRSMAIISFNLSCLVQQKFGQLQMETIWEKLQRIVDQPITHRMYKVVKWSRPPPFYYKLNSDGSCVEGACGAGGVIRDCNGTLVMAYSVYFGQGTSNWAEGHTMLLGL</sequence>
<dbReference type="InterPro" id="IPR053151">
    <property type="entry name" value="RNase_H-like"/>
</dbReference>
<dbReference type="OMA" id="IAFNICH"/>
<name>A0A1S3WZF5_TOBAC</name>
<evidence type="ECO:0000259" key="1">
    <source>
        <dbReference type="Pfam" id="PF13966"/>
    </source>
</evidence>
<dbReference type="PaxDb" id="4097-A0A1S3WZF5"/>
<reference evidence="2" key="1">
    <citation type="submission" date="2025-08" db="UniProtKB">
        <authorList>
            <consortium name="RefSeq"/>
        </authorList>
    </citation>
    <scope>IDENTIFICATION</scope>
</reference>
<accession>A0A1S3WZF5</accession>
<evidence type="ECO:0000313" key="2">
    <source>
        <dbReference type="RefSeq" id="XP_016433017.1"/>
    </source>
</evidence>
<dbReference type="OrthoDB" id="1305444at2759"/>
<dbReference type="PANTHER" id="PTHR47723:SF19">
    <property type="entry name" value="POLYNUCLEOTIDYL TRANSFERASE, RIBONUCLEASE H-LIKE SUPERFAMILY PROTEIN"/>
    <property type="match status" value="1"/>
</dbReference>